<accession>A0A917PA32</accession>
<gene>
    <name evidence="1" type="ORF">GCM10012282_76260</name>
</gene>
<dbReference type="Proteomes" id="UP000625682">
    <property type="component" value="Unassembled WGS sequence"/>
</dbReference>
<dbReference type="InterPro" id="IPR025855">
    <property type="entry name" value="Replic_Relax"/>
</dbReference>
<name>A0A917PA32_9ACTN</name>
<reference evidence="1" key="1">
    <citation type="journal article" date="2014" name="Int. J. Syst. Evol. Microbiol.">
        <title>Complete genome sequence of Corynebacterium casei LMG S-19264T (=DSM 44701T), isolated from a smear-ripened cheese.</title>
        <authorList>
            <consortium name="US DOE Joint Genome Institute (JGI-PGF)"/>
            <person name="Walter F."/>
            <person name="Albersmeier A."/>
            <person name="Kalinowski J."/>
            <person name="Ruckert C."/>
        </authorList>
    </citation>
    <scope>NUCLEOTIDE SEQUENCE</scope>
    <source>
        <strain evidence="1">CGMCC 4.7272</strain>
    </source>
</reference>
<evidence type="ECO:0000313" key="2">
    <source>
        <dbReference type="Proteomes" id="UP000625682"/>
    </source>
</evidence>
<dbReference type="AlphaFoldDB" id="A0A917PA32"/>
<reference evidence="1" key="2">
    <citation type="submission" date="2020-09" db="EMBL/GenBank/DDBJ databases">
        <authorList>
            <person name="Sun Q."/>
            <person name="Zhou Y."/>
        </authorList>
    </citation>
    <scope>NUCLEOTIDE SEQUENCE</scope>
    <source>
        <strain evidence="1">CGMCC 4.7272</strain>
    </source>
</reference>
<sequence length="95" mass="10668">MRADALRLLGCVRIATVRQMAEVITEEESDGRSYVRRAMKELAELGLAETNGKDGKHQIWNLTVAGQKAMNCRCVRRPAPERRPFEPGSARTVSR</sequence>
<keyword evidence="2" id="KW-1185">Reference proteome</keyword>
<organism evidence="1 2">
    <name type="scientific">Streptomyces lacrimifluminis</name>
    <dbReference type="NCBI Taxonomy" id="1500077"/>
    <lineage>
        <taxon>Bacteria</taxon>
        <taxon>Bacillati</taxon>
        <taxon>Actinomycetota</taxon>
        <taxon>Actinomycetes</taxon>
        <taxon>Kitasatosporales</taxon>
        <taxon>Streptomycetaceae</taxon>
        <taxon>Streptomyces</taxon>
    </lineage>
</organism>
<comment type="caution">
    <text evidence="1">The sequence shown here is derived from an EMBL/GenBank/DDBJ whole genome shotgun (WGS) entry which is preliminary data.</text>
</comment>
<evidence type="ECO:0000313" key="1">
    <source>
        <dbReference type="EMBL" id="GGJ68006.1"/>
    </source>
</evidence>
<dbReference type="Pfam" id="PF13814">
    <property type="entry name" value="Replic_Relax"/>
    <property type="match status" value="1"/>
</dbReference>
<protein>
    <submittedName>
        <fullName evidence="1">Uncharacterized protein</fullName>
    </submittedName>
</protein>
<proteinExistence type="predicted"/>
<dbReference type="EMBL" id="BMMU01000048">
    <property type="protein sequence ID" value="GGJ68006.1"/>
    <property type="molecule type" value="Genomic_DNA"/>
</dbReference>